<dbReference type="InterPro" id="IPR011992">
    <property type="entry name" value="EF-hand-dom_pair"/>
</dbReference>
<evidence type="ECO:0000313" key="4">
    <source>
        <dbReference type="Proteomes" id="UP000549617"/>
    </source>
</evidence>
<evidence type="ECO:0000256" key="2">
    <source>
        <dbReference type="SAM" id="SignalP"/>
    </source>
</evidence>
<dbReference type="Gene3D" id="1.10.238.10">
    <property type="entry name" value="EF-hand"/>
    <property type="match status" value="1"/>
</dbReference>
<protein>
    <submittedName>
        <fullName evidence="3">Ca2+-binding EF-hand superfamily protein</fullName>
    </submittedName>
</protein>
<accession>A0A7W9AHX8</accession>
<proteinExistence type="predicted"/>
<feature type="compositionally biased region" description="Pro residues" evidence="1">
    <location>
        <begin position="143"/>
        <end position="165"/>
    </location>
</feature>
<keyword evidence="4" id="KW-1185">Reference proteome</keyword>
<comment type="caution">
    <text evidence="3">The sequence shown here is derived from an EMBL/GenBank/DDBJ whole genome shotgun (WGS) entry which is preliminary data.</text>
</comment>
<organism evidence="3 4">
    <name type="scientific">Sphingobium boeckii</name>
    <dbReference type="NCBI Taxonomy" id="1082345"/>
    <lineage>
        <taxon>Bacteria</taxon>
        <taxon>Pseudomonadati</taxon>
        <taxon>Pseudomonadota</taxon>
        <taxon>Alphaproteobacteria</taxon>
        <taxon>Sphingomonadales</taxon>
        <taxon>Sphingomonadaceae</taxon>
        <taxon>Sphingobium</taxon>
    </lineage>
</organism>
<evidence type="ECO:0000313" key="3">
    <source>
        <dbReference type="EMBL" id="MBB5685779.1"/>
    </source>
</evidence>
<sequence length="165" mass="17601">MRKTLIFASLIALGAPAIAKKPPVPMLSQATISASPVSQMIAGFDSDGDAVVSQVEFDAGVARSFVDGDENKDGRITLIELSRWAAKWLGNAGALPGQYDFDRDLDDAVSRAEYEAEFAKRLAGFDMNKDGALARSELISFKPQPPIPMPPGMGMPGEAPPKPPR</sequence>
<gene>
    <name evidence="3" type="ORF">FHS49_001795</name>
</gene>
<name>A0A7W9AHX8_9SPHN</name>
<evidence type="ECO:0000256" key="1">
    <source>
        <dbReference type="SAM" id="MobiDB-lite"/>
    </source>
</evidence>
<dbReference type="RefSeq" id="WP_184017581.1">
    <property type="nucleotide sequence ID" value="NZ_JACIJC010000003.1"/>
</dbReference>
<keyword evidence="2" id="KW-0732">Signal</keyword>
<dbReference type="SUPFAM" id="SSF47473">
    <property type="entry name" value="EF-hand"/>
    <property type="match status" value="1"/>
</dbReference>
<feature type="chain" id="PRO_5031282880" evidence="2">
    <location>
        <begin position="20"/>
        <end position="165"/>
    </location>
</feature>
<dbReference type="Proteomes" id="UP000549617">
    <property type="component" value="Unassembled WGS sequence"/>
</dbReference>
<feature type="region of interest" description="Disordered" evidence="1">
    <location>
        <begin position="140"/>
        <end position="165"/>
    </location>
</feature>
<dbReference type="InterPro" id="IPR018247">
    <property type="entry name" value="EF_Hand_1_Ca_BS"/>
</dbReference>
<dbReference type="EMBL" id="JACIJC010000003">
    <property type="protein sequence ID" value="MBB5685779.1"/>
    <property type="molecule type" value="Genomic_DNA"/>
</dbReference>
<feature type="signal peptide" evidence="2">
    <location>
        <begin position="1"/>
        <end position="19"/>
    </location>
</feature>
<reference evidence="3 4" key="1">
    <citation type="submission" date="2020-08" db="EMBL/GenBank/DDBJ databases">
        <title>Genomic Encyclopedia of Type Strains, Phase IV (KMG-IV): sequencing the most valuable type-strain genomes for metagenomic binning, comparative biology and taxonomic classification.</title>
        <authorList>
            <person name="Goeker M."/>
        </authorList>
    </citation>
    <scope>NUCLEOTIDE SEQUENCE [LARGE SCALE GENOMIC DNA]</scope>
    <source>
        <strain evidence="3 4">DSM 25079</strain>
    </source>
</reference>
<dbReference type="AlphaFoldDB" id="A0A7W9AHX8"/>
<dbReference type="PROSITE" id="PS00018">
    <property type="entry name" value="EF_HAND_1"/>
    <property type="match status" value="2"/>
</dbReference>